<feature type="domain" description="Autotransporter" evidence="2">
    <location>
        <begin position="467"/>
        <end position="754"/>
    </location>
</feature>
<dbReference type="Proteomes" id="UP000053791">
    <property type="component" value="Unassembled WGS sequence"/>
</dbReference>
<dbReference type="InterPro" id="IPR005546">
    <property type="entry name" value="Autotransporte_beta"/>
</dbReference>
<comment type="caution">
    <text evidence="3">The sequence shown here is derived from an EMBL/GenBank/DDBJ whole genome shotgun (WGS) entry which is preliminary data.</text>
</comment>
<proteinExistence type="predicted"/>
<dbReference type="EMBL" id="LQBQ01000034">
    <property type="protein sequence ID" value="KUJ76895.1"/>
    <property type="molecule type" value="Genomic_DNA"/>
</dbReference>
<keyword evidence="4" id="KW-1185">Reference proteome</keyword>
<dbReference type="OrthoDB" id="7486720at2"/>
<dbReference type="Pfam" id="PF03797">
    <property type="entry name" value="Autotransporter"/>
    <property type="match status" value="1"/>
</dbReference>
<dbReference type="PROSITE" id="PS51208">
    <property type="entry name" value="AUTOTRANSPORTER"/>
    <property type="match status" value="1"/>
</dbReference>
<feature type="chain" id="PRO_5007054177" description="Autotransporter domain-containing protein" evidence="1">
    <location>
        <begin position="28"/>
        <end position="754"/>
    </location>
</feature>
<dbReference type="NCBIfam" id="NF033657">
    <property type="entry name" value="choice_anch_F"/>
    <property type="match status" value="1"/>
</dbReference>
<evidence type="ECO:0000313" key="3">
    <source>
        <dbReference type="EMBL" id="KUJ76895.1"/>
    </source>
</evidence>
<dbReference type="RefSeq" id="WP_068347762.1">
    <property type="nucleotide sequence ID" value="NZ_LQBQ01000034.1"/>
</dbReference>
<dbReference type="SUPFAM" id="SSF103515">
    <property type="entry name" value="Autotransporter"/>
    <property type="match status" value="1"/>
</dbReference>
<dbReference type="InterPro" id="IPR036709">
    <property type="entry name" value="Autotransporte_beta_dom_sf"/>
</dbReference>
<reference evidence="3 4" key="1">
    <citation type="submission" date="2015-12" db="EMBL/GenBank/DDBJ databases">
        <authorList>
            <person name="Shamseldin A."/>
            <person name="Moawad H."/>
            <person name="Abd El-Rahim W.M."/>
            <person name="Sadowsky M.J."/>
        </authorList>
    </citation>
    <scope>NUCLEOTIDE SEQUENCE [LARGE SCALE GENOMIC DNA]</scope>
    <source>
        <strain evidence="3 4">ZGT118</strain>
    </source>
</reference>
<gene>
    <name evidence="3" type="ORF">AVO45_10405</name>
</gene>
<dbReference type="STRING" id="1685379.AVO45_10405"/>
<organism evidence="3 4">
    <name type="scientific">Ruegeria marisrubri</name>
    <dbReference type="NCBI Taxonomy" id="1685379"/>
    <lineage>
        <taxon>Bacteria</taxon>
        <taxon>Pseudomonadati</taxon>
        <taxon>Pseudomonadota</taxon>
        <taxon>Alphaproteobacteria</taxon>
        <taxon>Rhodobacterales</taxon>
        <taxon>Roseobacteraceae</taxon>
        <taxon>Ruegeria</taxon>
    </lineage>
</organism>
<sequence length="754" mass="78601">MSKKVNNLLRTAAPLALAVFANGGAQADLLSEDVLVGTSGDGLIFADPSEGVLEPGIKSVTFTRTRVPDGMGGFTYVDPFEEIITDLSGLAHRGDVTNCLMANKANVFCDSEGGSGKRIKVQLTGRNPFDIRLRTVPSATYPSVDYFTFGKVTNKAGARMTGFALQMLDSTGRPMGELNPANAVLFNLGATGIGIGSRLPDGLFGAGGQEGEIGFFSTDRASLARTSSADTLLFGALSNAEYVANFGTAFLDQTLLPDGLFWDDNSDPSDEAALVAWNNLAAGGWTYGNLALNANLNAKLQELAADLGVSVAELQYAPGALVPANVVAAADANGLFSTGLIEDLANSNLNFTITVGSVEAGQFVWRIVPTFAPIVEGTETDYQFRVAGNLDAVANVPFLDIGNASEYRAAIDQILALDSSERGRAIESIGHSFAPAYVSLGFEAARNQINLITDTAPWQNSQDGGMVTQGGGGSWKFDDGLYGLIDLGGVRAEYDPTAGSVGYEIDLKSLSLGLEKRINLNTSLGVMVSASNGSADANGGLGSIDVDAYSIAGFVRSNFTNGTQAQAVLGYQDLSYDSERAVLGRQASASPDGSQWFAALRADHLFDLKPALRFGPTASLGYYDVSVDGFSESNAGAFNLAVGDQDVGTFLGSIGVRGEYGLPSAGNGSRLTGSLQYAFVNETGVGTAVGFVGLPGYDVPGLALDDQWVDVMLGFEADVSSSGDVQTTLRAGYSGAFGSDYESHGLNLGLNVLF</sequence>
<dbReference type="AlphaFoldDB" id="A0A0X3TMA0"/>
<feature type="signal peptide" evidence="1">
    <location>
        <begin position="1"/>
        <end position="27"/>
    </location>
</feature>
<evidence type="ECO:0000313" key="4">
    <source>
        <dbReference type="Proteomes" id="UP000053791"/>
    </source>
</evidence>
<accession>A0A0X3TMA0</accession>
<dbReference type="Gene3D" id="2.40.128.130">
    <property type="entry name" value="Autotransporter beta-domain"/>
    <property type="match status" value="1"/>
</dbReference>
<name>A0A0X3TMA0_9RHOB</name>
<protein>
    <recommendedName>
        <fullName evidence="2">Autotransporter domain-containing protein</fullName>
    </recommendedName>
</protein>
<evidence type="ECO:0000256" key="1">
    <source>
        <dbReference type="SAM" id="SignalP"/>
    </source>
</evidence>
<evidence type="ECO:0000259" key="2">
    <source>
        <dbReference type="PROSITE" id="PS51208"/>
    </source>
</evidence>
<keyword evidence="1" id="KW-0732">Signal</keyword>
<dbReference type="SMART" id="SM00869">
    <property type="entry name" value="Autotransporter"/>
    <property type="match status" value="1"/>
</dbReference>